<dbReference type="AlphaFoldDB" id="A0A078LRW2"/>
<dbReference type="PATRIC" id="fig|545.12.peg.4890"/>
<gene>
    <name evidence="2" type="ORF">BN1086_04859</name>
</gene>
<organism evidence="2">
    <name type="scientific">Citrobacter koseri</name>
    <name type="common">Citrobacter diversus</name>
    <dbReference type="NCBI Taxonomy" id="545"/>
    <lineage>
        <taxon>Bacteria</taxon>
        <taxon>Pseudomonadati</taxon>
        <taxon>Pseudomonadota</taxon>
        <taxon>Gammaproteobacteria</taxon>
        <taxon>Enterobacterales</taxon>
        <taxon>Enterobacteriaceae</taxon>
        <taxon>Citrobacter</taxon>
    </lineage>
</organism>
<reference evidence="2" key="1">
    <citation type="submission" date="2014-06" db="EMBL/GenBank/DDBJ databases">
        <authorList>
            <person name="Urmite Genomes Urmite Genomes"/>
        </authorList>
    </citation>
    <scope>NUCLEOTIDE SEQUENCE</scope>
</reference>
<sequence>MASTEEKLLTLLLTAEHLKDAAKEQQAAVADSLSAARETLKDYRSISQSVAKKVQDEVSKGVQQMDIATVIGERISADFQKMEKSVANMKANADMLDKDISIIRNNIVAEYNTLRGYSWKWLIGVFVFAIVVIFSSVAYVKIELKNANNVSANNYYLTKELQVKIDELSAKMDTNTGKAATKR</sequence>
<protein>
    <submittedName>
        <fullName evidence="2">Uncharacterized protein</fullName>
    </submittedName>
</protein>
<evidence type="ECO:0000313" key="2">
    <source>
        <dbReference type="EMBL" id="CDZ86608.1"/>
    </source>
</evidence>
<evidence type="ECO:0000256" key="1">
    <source>
        <dbReference type="SAM" id="Phobius"/>
    </source>
</evidence>
<name>A0A078LRW2_CITKO</name>
<dbReference type="EMBL" id="LK931337">
    <property type="protein sequence ID" value="CDZ86608.1"/>
    <property type="molecule type" value="Genomic_DNA"/>
</dbReference>
<keyword evidence="1" id="KW-0472">Membrane</keyword>
<keyword evidence="1" id="KW-1133">Transmembrane helix</keyword>
<accession>A0A078LRW2</accession>
<keyword evidence="1" id="KW-0812">Transmembrane</keyword>
<feature type="transmembrane region" description="Helical" evidence="1">
    <location>
        <begin position="121"/>
        <end position="140"/>
    </location>
</feature>
<proteinExistence type="predicted"/>